<evidence type="ECO:0000313" key="2">
    <source>
        <dbReference type="Proteomes" id="UP000030706"/>
    </source>
</evidence>
<dbReference type="AlphaFoldDB" id="A0A074Y3X3"/>
<dbReference type="PANTHER" id="PTHR39598">
    <property type="entry name" value="AUSTINOL SYNTHESIS PROTEIN F-RELATED"/>
    <property type="match status" value="1"/>
</dbReference>
<dbReference type="RefSeq" id="XP_029765104.1">
    <property type="nucleotide sequence ID" value="XM_029910415.1"/>
</dbReference>
<organism evidence="1 2">
    <name type="scientific">Aureobasidium pullulans EXF-150</name>
    <dbReference type="NCBI Taxonomy" id="1043002"/>
    <lineage>
        <taxon>Eukaryota</taxon>
        <taxon>Fungi</taxon>
        <taxon>Dikarya</taxon>
        <taxon>Ascomycota</taxon>
        <taxon>Pezizomycotina</taxon>
        <taxon>Dothideomycetes</taxon>
        <taxon>Dothideomycetidae</taxon>
        <taxon>Dothideales</taxon>
        <taxon>Saccotheciaceae</taxon>
        <taxon>Aureobasidium</taxon>
    </lineage>
</organism>
<dbReference type="EMBL" id="KL584975">
    <property type="protein sequence ID" value="KEQ88917.1"/>
    <property type="molecule type" value="Genomic_DNA"/>
</dbReference>
<dbReference type="InterPro" id="IPR050977">
    <property type="entry name" value="Fungal_Meroterpenoid_Isomerase"/>
</dbReference>
<dbReference type="STRING" id="1043002.A0A074Y3X3"/>
<sequence length="166" mass="18621">MSTPQEQTALAFISAFSTLDPQLFTSLCTSTCTHHFLPSSMHMPALSSSAFASHISSLSKVLRSFPVTASDVMFDERRNKVSIHATSVTEFWEEGMDEGVGGEEWRYKGEYVFMFEFEKGEGEEAGKISKVVEFVDSLGTERLRGSIKRARENMANKETERISKED</sequence>
<name>A0A074Y3X3_AURPU</name>
<dbReference type="SUPFAM" id="SSF54427">
    <property type="entry name" value="NTF2-like"/>
    <property type="match status" value="1"/>
</dbReference>
<protein>
    <recommendedName>
        <fullName evidence="3">SnoaL-like domain-containing protein</fullName>
    </recommendedName>
</protein>
<dbReference type="GeneID" id="40752721"/>
<dbReference type="PANTHER" id="PTHR39598:SF1">
    <property type="entry name" value="AUSTINOID BIOSYNTHESIS CLUSTERS PROTEIN F-RELATED"/>
    <property type="match status" value="1"/>
</dbReference>
<dbReference type="Gene3D" id="3.10.450.50">
    <property type="match status" value="1"/>
</dbReference>
<evidence type="ECO:0000313" key="1">
    <source>
        <dbReference type="EMBL" id="KEQ88917.1"/>
    </source>
</evidence>
<dbReference type="InterPro" id="IPR032710">
    <property type="entry name" value="NTF2-like_dom_sf"/>
</dbReference>
<proteinExistence type="predicted"/>
<dbReference type="OrthoDB" id="3758478at2759"/>
<accession>A0A074Y3X3</accession>
<gene>
    <name evidence="1" type="ORF">M438DRAFT_94242</name>
</gene>
<dbReference type="Proteomes" id="UP000030706">
    <property type="component" value="Unassembled WGS sequence"/>
</dbReference>
<evidence type="ECO:0008006" key="3">
    <source>
        <dbReference type="Google" id="ProtNLM"/>
    </source>
</evidence>
<dbReference type="HOGENOM" id="CLU_108113_2_0_1"/>
<keyword evidence="2" id="KW-1185">Reference proteome</keyword>
<reference evidence="1 2" key="1">
    <citation type="journal article" date="2014" name="BMC Genomics">
        <title>Genome sequencing of four Aureobasidium pullulans varieties: biotechnological potential, stress tolerance, and description of new species.</title>
        <authorList>
            <person name="Gostin Ar C."/>
            <person name="Ohm R.A."/>
            <person name="Kogej T."/>
            <person name="Sonjak S."/>
            <person name="Turk M."/>
            <person name="Zajc J."/>
            <person name="Zalar P."/>
            <person name="Grube M."/>
            <person name="Sun H."/>
            <person name="Han J."/>
            <person name="Sharma A."/>
            <person name="Chiniquy J."/>
            <person name="Ngan C.Y."/>
            <person name="Lipzen A."/>
            <person name="Barry K."/>
            <person name="Grigoriev I.V."/>
            <person name="Gunde-Cimerman N."/>
        </authorList>
    </citation>
    <scope>NUCLEOTIDE SEQUENCE [LARGE SCALE GENOMIC DNA]</scope>
    <source>
        <strain evidence="1 2">EXF-150</strain>
    </source>
</reference>